<dbReference type="InterPro" id="IPR004550">
    <property type="entry name" value="AsnASE_II"/>
</dbReference>
<feature type="binding site" evidence="4">
    <location>
        <position position="63"/>
    </location>
    <ligand>
        <name>substrate</name>
    </ligand>
</feature>
<dbReference type="GO" id="GO:0004067">
    <property type="term" value="F:asparaginase activity"/>
    <property type="evidence" value="ECO:0007669"/>
    <property type="project" value="UniProtKB-UniRule"/>
</dbReference>
<dbReference type="PRINTS" id="PR00139">
    <property type="entry name" value="ASNGLNASE"/>
</dbReference>
<evidence type="ECO:0000256" key="1">
    <source>
        <dbReference type="ARBA" id="ARBA00010518"/>
    </source>
</evidence>
<accession>A0A4R2PUI6</accession>
<dbReference type="OrthoDB" id="9788068at2"/>
<organism evidence="7 8">
    <name type="scientific">Rhodothalassium salexigens DSM 2132</name>
    <dbReference type="NCBI Taxonomy" id="1188247"/>
    <lineage>
        <taxon>Bacteria</taxon>
        <taxon>Pseudomonadati</taxon>
        <taxon>Pseudomonadota</taxon>
        <taxon>Alphaproteobacteria</taxon>
        <taxon>Rhodothalassiales</taxon>
        <taxon>Rhodothalassiaceae</taxon>
        <taxon>Rhodothalassium</taxon>
    </lineage>
</organism>
<evidence type="ECO:0000256" key="2">
    <source>
        <dbReference type="ARBA" id="ARBA00022801"/>
    </source>
</evidence>
<dbReference type="InterPro" id="IPR027473">
    <property type="entry name" value="L-asparaginase_C"/>
</dbReference>
<dbReference type="InterPro" id="IPR027474">
    <property type="entry name" value="L-asparaginase_N"/>
</dbReference>
<protein>
    <submittedName>
        <fullName evidence="7">Asparaginase</fullName>
    </submittedName>
</protein>
<keyword evidence="8" id="KW-1185">Reference proteome</keyword>
<dbReference type="FunCoup" id="A0A4R2PUI6">
    <property type="interactions" value="107"/>
</dbReference>
<dbReference type="PANTHER" id="PTHR11707:SF28">
    <property type="entry name" value="60 KDA LYSOPHOSPHOLIPASE"/>
    <property type="match status" value="1"/>
</dbReference>
<proteinExistence type="inferred from homology"/>
<dbReference type="SUPFAM" id="SSF53774">
    <property type="entry name" value="Glutaminase/Asparaginase"/>
    <property type="match status" value="1"/>
</dbReference>
<dbReference type="PROSITE" id="PS51732">
    <property type="entry name" value="ASN_GLN_ASE_3"/>
    <property type="match status" value="1"/>
</dbReference>
<dbReference type="GO" id="GO:0006528">
    <property type="term" value="P:asparagine metabolic process"/>
    <property type="evidence" value="ECO:0007669"/>
    <property type="project" value="InterPro"/>
</dbReference>
<dbReference type="InterPro" id="IPR006034">
    <property type="entry name" value="Asparaginase/glutaminase-like"/>
</dbReference>
<keyword evidence="2" id="KW-0378">Hydrolase</keyword>
<dbReference type="Gene3D" id="3.40.50.40">
    <property type="match status" value="1"/>
</dbReference>
<evidence type="ECO:0000256" key="4">
    <source>
        <dbReference type="PIRSR" id="PIRSR001220-2"/>
    </source>
</evidence>
<reference evidence="7 8" key="1">
    <citation type="submission" date="2019-03" db="EMBL/GenBank/DDBJ databases">
        <title>Genomic Encyclopedia of Type Strains, Phase IV (KMG-IV): sequencing the most valuable type-strain genomes for metagenomic binning, comparative biology and taxonomic classification.</title>
        <authorList>
            <person name="Goeker M."/>
        </authorList>
    </citation>
    <scope>NUCLEOTIDE SEQUENCE [LARGE SCALE GENOMIC DNA]</scope>
    <source>
        <strain evidence="7 8">DSM 2132</strain>
    </source>
</reference>
<dbReference type="AlphaFoldDB" id="A0A4R2PUI6"/>
<dbReference type="InterPro" id="IPR040919">
    <property type="entry name" value="Asparaginase_C"/>
</dbReference>
<dbReference type="InParanoid" id="A0A4R2PUI6"/>
<comment type="similarity">
    <text evidence="1">Belongs to the asparaginase 1 family.</text>
</comment>
<dbReference type="InterPro" id="IPR036152">
    <property type="entry name" value="Asp/glu_Ase-like_sf"/>
</dbReference>
<evidence type="ECO:0000313" key="8">
    <source>
        <dbReference type="Proteomes" id="UP000295399"/>
    </source>
</evidence>
<dbReference type="Gene3D" id="3.40.50.1170">
    <property type="entry name" value="L-asparaginase, N-terminal domain"/>
    <property type="match status" value="1"/>
</dbReference>
<dbReference type="SFLD" id="SFLDS00057">
    <property type="entry name" value="Glutaminase/Asparaginase"/>
    <property type="match status" value="1"/>
</dbReference>
<gene>
    <name evidence="7" type="ORF">EV659_102239</name>
</gene>
<sequence>MSHPPRLRIFTLGGTIAMARPAAAGADGGGVSPSLGGQALIDAVPGLSDLAAITVEPVAELGSGNLGFATAVDLARRIRSSQADGHVVVTGTDTLEELAFALDLLLGAQARTVVTGAMRAADAPGADGPANLLAAVRVAGCAGLRGRGVVVVMNDTIHAARMVTKGHSQRLDAFVSPDVGPAGFVAEGHVVFNGLIRRPPALEGVERDDLACPAVALWEAAFDDDGRLLDQIAPAGYRAAVLAGFGGGHLSEAQADRAAELAKLMPVVLAGRAGTGRVLTETYGYVGAERDLIARGLIPAGCYAPRKARVLTAVALAADYSRDGLTHLLAA</sequence>
<dbReference type="Pfam" id="PF00710">
    <property type="entry name" value="Asparaginase"/>
    <property type="match status" value="1"/>
</dbReference>
<dbReference type="PANTHER" id="PTHR11707">
    <property type="entry name" value="L-ASPARAGINASE"/>
    <property type="match status" value="1"/>
</dbReference>
<comment type="caution">
    <text evidence="7">The sequence shown here is derived from an EMBL/GenBank/DDBJ whole genome shotgun (WGS) entry which is preliminary data.</text>
</comment>
<dbReference type="PIRSF" id="PIRSF500176">
    <property type="entry name" value="L_ASNase"/>
    <property type="match status" value="1"/>
</dbReference>
<dbReference type="FunFam" id="3.40.50.1170:FF:000001">
    <property type="entry name" value="L-asparaginase 2"/>
    <property type="match status" value="1"/>
</dbReference>
<dbReference type="EMBL" id="SLXO01000002">
    <property type="protein sequence ID" value="TCP37831.1"/>
    <property type="molecule type" value="Genomic_DNA"/>
</dbReference>
<evidence type="ECO:0000259" key="6">
    <source>
        <dbReference type="Pfam" id="PF17763"/>
    </source>
</evidence>
<evidence type="ECO:0000256" key="3">
    <source>
        <dbReference type="PIRSR" id="PIRSR001220-1"/>
    </source>
</evidence>
<dbReference type="Proteomes" id="UP000295399">
    <property type="component" value="Unassembled WGS sequence"/>
</dbReference>
<name>A0A4R2PUI6_RHOSA</name>
<feature type="binding site" evidence="4">
    <location>
        <begin position="92"/>
        <end position="93"/>
    </location>
    <ligand>
        <name>substrate</name>
    </ligand>
</feature>
<feature type="domain" description="Asparaginase/glutaminase C-terminal" evidence="6">
    <location>
        <begin position="215"/>
        <end position="326"/>
    </location>
</feature>
<dbReference type="PIRSF" id="PIRSF001220">
    <property type="entry name" value="L-ASNase_gatD"/>
    <property type="match status" value="1"/>
</dbReference>
<feature type="domain" description="L-asparaginase N-terminal" evidence="5">
    <location>
        <begin position="7"/>
        <end position="193"/>
    </location>
</feature>
<dbReference type="InterPro" id="IPR037152">
    <property type="entry name" value="L-asparaginase_N_sf"/>
</dbReference>
<dbReference type="CDD" id="cd08964">
    <property type="entry name" value="L-asparaginase_II"/>
    <property type="match status" value="1"/>
</dbReference>
<dbReference type="RefSeq" id="WP_132707488.1">
    <property type="nucleotide sequence ID" value="NZ_JACIGF010000002.1"/>
</dbReference>
<dbReference type="SMART" id="SM00870">
    <property type="entry name" value="Asparaginase"/>
    <property type="match status" value="1"/>
</dbReference>
<dbReference type="Pfam" id="PF17763">
    <property type="entry name" value="Asparaginase_C"/>
    <property type="match status" value="1"/>
</dbReference>
<evidence type="ECO:0000313" key="7">
    <source>
        <dbReference type="EMBL" id="TCP37831.1"/>
    </source>
</evidence>
<feature type="active site" description="O-isoaspartyl threonine intermediate" evidence="3">
    <location>
        <position position="15"/>
    </location>
</feature>
<evidence type="ECO:0000259" key="5">
    <source>
        <dbReference type="Pfam" id="PF00710"/>
    </source>
</evidence>